<dbReference type="SUPFAM" id="SSF53474">
    <property type="entry name" value="alpha/beta-Hydrolases"/>
    <property type="match status" value="1"/>
</dbReference>
<evidence type="ECO:0000259" key="1">
    <source>
        <dbReference type="Pfam" id="PF00561"/>
    </source>
</evidence>
<dbReference type="Pfam" id="PF00561">
    <property type="entry name" value="Abhydrolase_1"/>
    <property type="match status" value="1"/>
</dbReference>
<dbReference type="RefSeq" id="WP_344008978.1">
    <property type="nucleotide sequence ID" value="NZ_BAAAMY010000014.1"/>
</dbReference>
<evidence type="ECO:0000313" key="3">
    <source>
        <dbReference type="Proteomes" id="UP001501612"/>
    </source>
</evidence>
<dbReference type="PANTHER" id="PTHR43798:SF33">
    <property type="entry name" value="HYDROLASE, PUTATIVE (AFU_ORTHOLOGUE AFUA_2G14860)-RELATED"/>
    <property type="match status" value="1"/>
</dbReference>
<dbReference type="InterPro" id="IPR029058">
    <property type="entry name" value="AB_hydrolase_fold"/>
</dbReference>
<feature type="domain" description="AB hydrolase-1" evidence="1">
    <location>
        <begin position="39"/>
        <end position="147"/>
    </location>
</feature>
<sequence length="299" mass="31984">MSAETPPTLVSERIGQFFVDQDGSRDRLEFTEYGAGPAWVVLLHGQLMPRRMHQPLARALAARGLHVVTLDLLGHGRSDRPADPLAYSMTAFAAQVVALLDHLGAEQAVVGGTSLGANVSLEVAAAAPDRVRGLLLEMPVLDNALEAGLIAFSPLMLAARFLPWTVSGVRRVTRPVPRGLVGFWTGIALDTLDQRADSLAAVIHGIFFGRIAPPSSERRRITAPAMVVGHPSDPIHPAADAAMLAAEMPGARFVRARSILEWRLRPRRLDALAAEFALGCWEGVGATGSATRRRPRAGA</sequence>
<keyword evidence="2" id="KW-0378">Hydrolase</keyword>
<name>A0ABP5B3V3_9ACTN</name>
<dbReference type="PANTHER" id="PTHR43798">
    <property type="entry name" value="MONOACYLGLYCEROL LIPASE"/>
    <property type="match status" value="1"/>
</dbReference>
<keyword evidence="3" id="KW-1185">Reference proteome</keyword>
<evidence type="ECO:0000313" key="2">
    <source>
        <dbReference type="EMBL" id="GAA1929868.1"/>
    </source>
</evidence>
<dbReference type="Gene3D" id="3.40.50.1820">
    <property type="entry name" value="alpha/beta hydrolase"/>
    <property type="match status" value="1"/>
</dbReference>
<dbReference type="PRINTS" id="PR00111">
    <property type="entry name" value="ABHYDROLASE"/>
</dbReference>
<reference evidence="3" key="1">
    <citation type="journal article" date="2019" name="Int. J. Syst. Evol. Microbiol.">
        <title>The Global Catalogue of Microorganisms (GCM) 10K type strain sequencing project: providing services to taxonomists for standard genome sequencing and annotation.</title>
        <authorList>
            <consortium name="The Broad Institute Genomics Platform"/>
            <consortium name="The Broad Institute Genome Sequencing Center for Infectious Disease"/>
            <person name="Wu L."/>
            <person name="Ma J."/>
        </authorList>
    </citation>
    <scope>NUCLEOTIDE SEQUENCE [LARGE SCALE GENOMIC DNA]</scope>
    <source>
        <strain evidence="3">JCM 14046</strain>
    </source>
</reference>
<proteinExistence type="predicted"/>
<accession>A0ABP5B3V3</accession>
<dbReference type="InterPro" id="IPR000073">
    <property type="entry name" value="AB_hydrolase_1"/>
</dbReference>
<comment type="caution">
    <text evidence="2">The sequence shown here is derived from an EMBL/GenBank/DDBJ whole genome shotgun (WGS) entry which is preliminary data.</text>
</comment>
<dbReference type="EMBL" id="BAAAMY010000014">
    <property type="protein sequence ID" value="GAA1929868.1"/>
    <property type="molecule type" value="Genomic_DNA"/>
</dbReference>
<gene>
    <name evidence="2" type="ORF">GCM10009737_34650</name>
</gene>
<protein>
    <submittedName>
        <fullName evidence="2">Alpha/beta fold hydrolase</fullName>
    </submittedName>
</protein>
<dbReference type="GO" id="GO:0016787">
    <property type="term" value="F:hydrolase activity"/>
    <property type="evidence" value="ECO:0007669"/>
    <property type="project" value="UniProtKB-KW"/>
</dbReference>
<organism evidence="2 3">
    <name type="scientific">Nocardioides lentus</name>
    <dbReference type="NCBI Taxonomy" id="338077"/>
    <lineage>
        <taxon>Bacteria</taxon>
        <taxon>Bacillati</taxon>
        <taxon>Actinomycetota</taxon>
        <taxon>Actinomycetes</taxon>
        <taxon>Propionibacteriales</taxon>
        <taxon>Nocardioidaceae</taxon>
        <taxon>Nocardioides</taxon>
    </lineage>
</organism>
<dbReference type="InterPro" id="IPR050266">
    <property type="entry name" value="AB_hydrolase_sf"/>
</dbReference>
<dbReference type="Proteomes" id="UP001501612">
    <property type="component" value="Unassembled WGS sequence"/>
</dbReference>